<dbReference type="Proteomes" id="UP001151760">
    <property type="component" value="Unassembled WGS sequence"/>
</dbReference>
<gene>
    <name evidence="1" type="ORF">Tco_1056993</name>
</gene>
<dbReference type="EMBL" id="BQNB010019187">
    <property type="protein sequence ID" value="GJT82651.1"/>
    <property type="molecule type" value="Genomic_DNA"/>
</dbReference>
<keyword evidence="2" id="KW-1185">Reference proteome</keyword>
<dbReference type="PANTHER" id="PTHR34464">
    <property type="entry name" value="OS09G0376300 PROTEIN"/>
    <property type="match status" value="1"/>
</dbReference>
<evidence type="ECO:0000313" key="1">
    <source>
        <dbReference type="EMBL" id="GJT82651.1"/>
    </source>
</evidence>
<protein>
    <submittedName>
        <fullName evidence="1">Uncharacterized protein</fullName>
    </submittedName>
</protein>
<reference evidence="1" key="1">
    <citation type="journal article" date="2022" name="Int. J. Mol. Sci.">
        <title>Draft Genome of Tanacetum Coccineum: Genomic Comparison of Closely Related Tanacetum-Family Plants.</title>
        <authorList>
            <person name="Yamashiro T."/>
            <person name="Shiraishi A."/>
            <person name="Nakayama K."/>
            <person name="Satake H."/>
        </authorList>
    </citation>
    <scope>NUCLEOTIDE SEQUENCE</scope>
</reference>
<evidence type="ECO:0000313" key="2">
    <source>
        <dbReference type="Proteomes" id="UP001151760"/>
    </source>
</evidence>
<sequence>MEGDVVLVPFDCGQFELDVFDWSTGWLEPHGAGFQSHDVDDSFAVLVRCYGREHDARLQKNTLGNV</sequence>
<dbReference type="PANTHER" id="PTHR34464:SF5">
    <property type="match status" value="1"/>
</dbReference>
<organism evidence="1 2">
    <name type="scientific">Tanacetum coccineum</name>
    <dbReference type="NCBI Taxonomy" id="301880"/>
    <lineage>
        <taxon>Eukaryota</taxon>
        <taxon>Viridiplantae</taxon>
        <taxon>Streptophyta</taxon>
        <taxon>Embryophyta</taxon>
        <taxon>Tracheophyta</taxon>
        <taxon>Spermatophyta</taxon>
        <taxon>Magnoliopsida</taxon>
        <taxon>eudicotyledons</taxon>
        <taxon>Gunneridae</taxon>
        <taxon>Pentapetalae</taxon>
        <taxon>asterids</taxon>
        <taxon>campanulids</taxon>
        <taxon>Asterales</taxon>
        <taxon>Asteraceae</taxon>
        <taxon>Asteroideae</taxon>
        <taxon>Anthemideae</taxon>
        <taxon>Anthemidinae</taxon>
        <taxon>Tanacetum</taxon>
    </lineage>
</organism>
<proteinExistence type="predicted"/>
<accession>A0ABQ5H496</accession>
<name>A0ABQ5H496_9ASTR</name>
<reference evidence="1" key="2">
    <citation type="submission" date="2022-01" db="EMBL/GenBank/DDBJ databases">
        <authorList>
            <person name="Yamashiro T."/>
            <person name="Shiraishi A."/>
            <person name="Satake H."/>
            <person name="Nakayama K."/>
        </authorList>
    </citation>
    <scope>NUCLEOTIDE SEQUENCE</scope>
</reference>
<comment type="caution">
    <text evidence="1">The sequence shown here is derived from an EMBL/GenBank/DDBJ whole genome shotgun (WGS) entry which is preliminary data.</text>
</comment>